<evidence type="ECO:0000256" key="1">
    <source>
        <dbReference type="SAM" id="Coils"/>
    </source>
</evidence>
<dbReference type="InterPro" id="IPR012683">
    <property type="entry name" value="CHP02302_TM"/>
</dbReference>
<dbReference type="AlphaFoldDB" id="A0A495CY61"/>
<comment type="caution">
    <text evidence="4">The sequence shown here is derived from an EMBL/GenBank/DDBJ whole genome shotgun (WGS) entry which is preliminary data.</text>
</comment>
<evidence type="ECO:0000313" key="4">
    <source>
        <dbReference type="EMBL" id="RKQ94228.1"/>
    </source>
</evidence>
<keyword evidence="3" id="KW-0472">Membrane</keyword>
<dbReference type="Proteomes" id="UP000273675">
    <property type="component" value="Unassembled WGS sequence"/>
</dbReference>
<feature type="transmembrane region" description="Helical" evidence="3">
    <location>
        <begin position="51"/>
        <end position="72"/>
    </location>
</feature>
<feature type="compositionally biased region" description="Basic and acidic residues" evidence="2">
    <location>
        <begin position="737"/>
        <end position="746"/>
    </location>
</feature>
<keyword evidence="1" id="KW-0175">Coiled coil</keyword>
<evidence type="ECO:0000256" key="3">
    <source>
        <dbReference type="SAM" id="Phobius"/>
    </source>
</evidence>
<dbReference type="RefSeq" id="WP_170150516.1">
    <property type="nucleotide sequence ID" value="NZ_RBIM01000008.1"/>
</dbReference>
<feature type="compositionally biased region" description="Low complexity" evidence="2">
    <location>
        <begin position="699"/>
        <end position="712"/>
    </location>
</feature>
<evidence type="ECO:0000256" key="2">
    <source>
        <dbReference type="SAM" id="MobiDB-lite"/>
    </source>
</evidence>
<reference evidence="4 5" key="1">
    <citation type="submission" date="2018-10" db="EMBL/GenBank/DDBJ databases">
        <title>Genomic Encyclopedia of Type Strains, Phase IV (KMG-IV): sequencing the most valuable type-strain genomes for metagenomic binning, comparative biology and taxonomic classification.</title>
        <authorList>
            <person name="Goeker M."/>
        </authorList>
    </citation>
    <scope>NUCLEOTIDE SEQUENCE [LARGE SCALE GENOMIC DNA]</scope>
    <source>
        <strain evidence="4 5">DSM 4734</strain>
    </source>
</reference>
<dbReference type="Pfam" id="PF13779">
    <property type="entry name" value="DUF4175"/>
    <property type="match status" value="2"/>
</dbReference>
<feature type="region of interest" description="Disordered" evidence="2">
    <location>
        <begin position="780"/>
        <end position="813"/>
    </location>
</feature>
<accession>A0A495CY61</accession>
<keyword evidence="3" id="KW-0812">Transmembrane</keyword>
<evidence type="ECO:0000313" key="5">
    <source>
        <dbReference type="Proteomes" id="UP000273675"/>
    </source>
</evidence>
<keyword evidence="3" id="KW-1133">Transmembrane helix</keyword>
<feature type="transmembrane region" description="Helical" evidence="3">
    <location>
        <begin position="141"/>
        <end position="158"/>
    </location>
</feature>
<protein>
    <submittedName>
        <fullName evidence="4">Uncharacterized protein (TIGR02302 family)</fullName>
    </submittedName>
</protein>
<feature type="region of interest" description="Disordered" evidence="2">
    <location>
        <begin position="657"/>
        <end position="746"/>
    </location>
</feature>
<sequence length="850" mass="91830">MRRTSLILAWFSLVWERSVPVIWPALAWITGYLILSLLGSWDMLGDPWRAIYAIASFALAVWLTRPGLRAFVWPDADDMARRVETDSDIPARPHEALTDKPSDADPVAQRVWHEHQRRMAVRLKSARARRPHAAWARHDGFAVRGMLALGLAVGWLVAGPAARDRVGEAVSLTPIIAGGDTLSIDAWIDPPAYTGRAPIFLAADSREAVVPAGSTFVARIAGSRRQPRLTLRDADGRQRTDGNEIGDSVWEIRQPVDLDASLRLAAPGTRETWSITVTPDTPPRVRLTAVPDSTAAGELDLDFTVTDDYGATGYALELREEESRGDWQTLEIETTAVTPTGDNNAMSTLLETARHPLAGSRVEIRMVATDAAGNIGRSPELGITLPARVFLDALARAVAEQRRNVMASDAAYAPLDEPAPLFAEDIPAGPAYFTENPARRIERAPEGLQQVARGLAAISDAPEYFFDDPIVYLGLRETLHRLRRQRDQAALGDLEGDLWLIALRAELGSLADAEAALRAAERALMEALARGADETELAALFEAYQEAMQNYMAAMAREAAEEGNFAEGGQGSNLNSEGLQEMLDALRDAAELGNTADARQALAALSEMLRNMQMQLGQGQGEGQQSDPISEAIARALEELGEVIGEQRNLQDQTFGLSQEEGGTGQPQSGNSSGQQQQGQQSGDGPQTLAENQSGGGQSAQALADAQGQLAQRFSESADALPGQGEEALGGAGEAMRQAEEALRNGDTEGALAAQEEALADLRSGAEQLARDLLERMQENGSQMGEGEDNRDPLGRPAEGAFADGAGVEVPDEMSRARARDILEELRRRAAEAGRPQEELDYIERLLDRF</sequence>
<dbReference type="EMBL" id="RBIM01000008">
    <property type="protein sequence ID" value="RKQ94228.1"/>
    <property type="molecule type" value="Genomic_DNA"/>
</dbReference>
<gene>
    <name evidence="4" type="ORF">C7435_3202</name>
</gene>
<proteinExistence type="predicted"/>
<name>A0A495CY61_9PROT</name>
<feature type="compositionally biased region" description="Low complexity" evidence="2">
    <location>
        <begin position="666"/>
        <end position="687"/>
    </location>
</feature>
<organism evidence="4 5">
    <name type="scientific">Maricaulis maris</name>
    <dbReference type="NCBI Taxonomy" id="74318"/>
    <lineage>
        <taxon>Bacteria</taxon>
        <taxon>Pseudomonadati</taxon>
        <taxon>Pseudomonadota</taxon>
        <taxon>Alphaproteobacteria</taxon>
        <taxon>Maricaulales</taxon>
        <taxon>Maricaulaceae</taxon>
        <taxon>Maricaulis</taxon>
    </lineage>
</organism>
<feature type="coiled-coil region" evidence="1">
    <location>
        <begin position="503"/>
        <end position="530"/>
    </location>
</feature>